<dbReference type="InParanoid" id="J8ZRJ5"/>
<sequence>MEKYSQFRDPFTGIHPFLNPKRRKPRLASYIRLLYRLILLPFYLLFPALKSFFIKVKTNTKILKNGIYVANKSSVFDTLILKNTFGKVNFFQLKERQTYVNVNNNKIYKKLDKNQVNIVFIEECSSNNECIMKFVSNCDCDYVLGLKYNESCIYMYGSKVKFLLHFFAAITKSILKLWKAIIVKISWLVVIQFSLCSELKKKKSFICCFPKINNYSNIFF</sequence>
<proteinExistence type="predicted"/>
<dbReference type="OrthoDB" id="2187509at2759"/>
<dbReference type="Proteomes" id="UP000003163">
    <property type="component" value="Unassembled WGS sequence"/>
</dbReference>
<feature type="transmembrane region" description="Helical" evidence="1">
    <location>
        <begin position="33"/>
        <end position="54"/>
    </location>
</feature>
<dbReference type="VEuPathDB" id="MicrosporidiaDB:EDEG_00295"/>
<comment type="caution">
    <text evidence="2">The sequence shown here is derived from an EMBL/GenBank/DDBJ whole genome shotgun (WGS) entry which is preliminary data.</text>
</comment>
<protein>
    <submittedName>
        <fullName evidence="2">Uncharacterized protein</fullName>
    </submittedName>
</protein>
<accession>J8ZRJ5</accession>
<organism evidence="2 3">
    <name type="scientific">Edhazardia aedis (strain USNM 41457)</name>
    <name type="common">Microsporidian parasite</name>
    <dbReference type="NCBI Taxonomy" id="1003232"/>
    <lineage>
        <taxon>Eukaryota</taxon>
        <taxon>Fungi</taxon>
        <taxon>Fungi incertae sedis</taxon>
        <taxon>Microsporidia</taxon>
        <taxon>Edhazardia</taxon>
    </lineage>
</organism>
<dbReference type="HOGENOM" id="CLU_1429032_0_0_1"/>
<evidence type="ECO:0000313" key="2">
    <source>
        <dbReference type="EMBL" id="EJW02318.1"/>
    </source>
</evidence>
<dbReference type="OMA" id="IVFIEEC"/>
<keyword evidence="3" id="KW-1185">Reference proteome</keyword>
<gene>
    <name evidence="2" type="ORF">EDEG_00295</name>
</gene>
<keyword evidence="1" id="KW-0472">Membrane</keyword>
<reference evidence="2 3" key="1">
    <citation type="submission" date="2011-08" db="EMBL/GenBank/DDBJ databases">
        <authorList>
            <person name="Liu Z.J."/>
            <person name="Shi F.L."/>
            <person name="Lu J.Q."/>
            <person name="Li M."/>
            <person name="Wang Z.L."/>
        </authorList>
    </citation>
    <scope>NUCLEOTIDE SEQUENCE [LARGE SCALE GENOMIC DNA]</scope>
    <source>
        <strain evidence="2 3">USNM 41457</strain>
    </source>
</reference>
<dbReference type="AlphaFoldDB" id="J8ZRJ5"/>
<evidence type="ECO:0000256" key="1">
    <source>
        <dbReference type="SAM" id="Phobius"/>
    </source>
</evidence>
<name>J8ZRJ5_EDHAE</name>
<keyword evidence="1" id="KW-0812">Transmembrane</keyword>
<reference evidence="3" key="2">
    <citation type="submission" date="2015-07" db="EMBL/GenBank/DDBJ databases">
        <title>Contrasting host-pathogen interactions and genome evolution in two generalist and specialist microsporidian pathogens of mosquitoes.</title>
        <authorList>
            <consortium name="The Broad Institute Genomics Platform"/>
            <consortium name="The Broad Institute Genome Sequencing Center for Infectious Disease"/>
            <person name="Cuomo C.A."/>
            <person name="Sanscrainte N.D."/>
            <person name="Goldberg J.M."/>
            <person name="Heiman D."/>
            <person name="Young S."/>
            <person name="Zeng Q."/>
            <person name="Becnel J.J."/>
            <person name="Birren B.W."/>
        </authorList>
    </citation>
    <scope>NUCLEOTIDE SEQUENCE [LARGE SCALE GENOMIC DNA]</scope>
    <source>
        <strain evidence="3">USNM 41457</strain>
    </source>
</reference>
<evidence type="ECO:0000313" key="3">
    <source>
        <dbReference type="Proteomes" id="UP000003163"/>
    </source>
</evidence>
<keyword evidence="1" id="KW-1133">Transmembrane helix</keyword>
<dbReference type="EMBL" id="AFBI03000003">
    <property type="protein sequence ID" value="EJW02318.1"/>
    <property type="molecule type" value="Genomic_DNA"/>
</dbReference>